<dbReference type="HOGENOM" id="CLU_020444_0_0_7"/>
<dbReference type="InterPro" id="IPR039461">
    <property type="entry name" value="Peptidase_M49"/>
</dbReference>
<keyword evidence="2" id="KW-0378">Hydrolase</keyword>
<dbReference type="EnsemblBacteria" id="ABF89608">
    <property type="protein sequence ID" value="ABF89608"/>
    <property type="gene ID" value="MXAN_6050"/>
</dbReference>
<evidence type="ECO:0000313" key="3">
    <source>
        <dbReference type="EMBL" id="ABF89608.1"/>
    </source>
</evidence>
<dbReference type="PANTHER" id="PTHR23422">
    <property type="entry name" value="DIPEPTIDYL PEPTIDASE III-RELATED"/>
    <property type="match status" value="1"/>
</dbReference>
<dbReference type="GO" id="GO:0005737">
    <property type="term" value="C:cytoplasm"/>
    <property type="evidence" value="ECO:0007669"/>
    <property type="project" value="TreeGrafter"/>
</dbReference>
<dbReference type="EMBL" id="CP000113">
    <property type="protein sequence ID" value="ABF89608.1"/>
    <property type="molecule type" value="Genomic_DNA"/>
</dbReference>
<evidence type="ECO:0000256" key="1">
    <source>
        <dbReference type="ARBA" id="ARBA00022723"/>
    </source>
</evidence>
<protein>
    <submittedName>
        <fullName evidence="3">Conserved domain protein</fullName>
    </submittedName>
</protein>
<dbReference type="Proteomes" id="UP000002402">
    <property type="component" value="Chromosome"/>
</dbReference>
<dbReference type="GO" id="GO:0008239">
    <property type="term" value="F:dipeptidyl-peptidase activity"/>
    <property type="evidence" value="ECO:0007669"/>
    <property type="project" value="TreeGrafter"/>
</dbReference>
<keyword evidence="4" id="KW-1185">Reference proteome</keyword>
<dbReference type="Gene3D" id="3.30.540.30">
    <property type="match status" value="2"/>
</dbReference>
<gene>
    <name evidence="3" type="ordered locus">MXAN_6050</name>
</gene>
<organism evidence="3 4">
    <name type="scientific">Myxococcus xanthus (strain DK1622)</name>
    <dbReference type="NCBI Taxonomy" id="246197"/>
    <lineage>
        <taxon>Bacteria</taxon>
        <taxon>Pseudomonadati</taxon>
        <taxon>Myxococcota</taxon>
        <taxon>Myxococcia</taxon>
        <taxon>Myxococcales</taxon>
        <taxon>Cystobacterineae</taxon>
        <taxon>Myxococcaceae</taxon>
        <taxon>Myxococcus</taxon>
    </lineage>
</organism>
<dbReference type="KEGG" id="mxa:MXAN_6050"/>
<evidence type="ECO:0000256" key="2">
    <source>
        <dbReference type="ARBA" id="ARBA00022801"/>
    </source>
</evidence>
<evidence type="ECO:0000313" key="4">
    <source>
        <dbReference type="Proteomes" id="UP000002402"/>
    </source>
</evidence>
<dbReference type="GO" id="GO:0046872">
    <property type="term" value="F:metal ion binding"/>
    <property type="evidence" value="ECO:0007669"/>
    <property type="project" value="UniProtKB-KW"/>
</dbReference>
<keyword evidence="1" id="KW-0479">Metal-binding</keyword>
<dbReference type="AlphaFoldDB" id="Q1CZI8"/>
<reference evidence="3 4" key="1">
    <citation type="journal article" date="2006" name="Proc. Natl. Acad. Sci. U.S.A.">
        <title>Evolution of sensory complexity recorded in a myxobacterial genome.</title>
        <authorList>
            <person name="Goldman B.S."/>
            <person name="Nierman W.C."/>
            <person name="Kaiser D."/>
            <person name="Slater S.C."/>
            <person name="Durkin A.S."/>
            <person name="Eisen J.A."/>
            <person name="Ronning C.M."/>
            <person name="Barbazuk W.B."/>
            <person name="Blanchard M."/>
            <person name="Field C."/>
            <person name="Halling C."/>
            <person name="Hinkle G."/>
            <person name="Iartchuk O."/>
            <person name="Kim H.S."/>
            <person name="Mackenzie C."/>
            <person name="Madupu R."/>
            <person name="Miller N."/>
            <person name="Shvartsbeyn A."/>
            <person name="Sullivan S.A."/>
            <person name="Vaudin M."/>
            <person name="Wiegand R."/>
            <person name="Kaplan H.B."/>
        </authorList>
    </citation>
    <scope>NUCLEOTIDE SEQUENCE [LARGE SCALE GENOMIC DNA]</scope>
    <source>
        <strain evidence="4">DK1622</strain>
    </source>
</reference>
<proteinExistence type="predicted"/>
<dbReference type="PANTHER" id="PTHR23422:SF9">
    <property type="entry name" value="ZN-DEPENDENT HYDROLASE"/>
    <property type="match status" value="1"/>
</dbReference>
<accession>Q1CZI8</accession>
<dbReference type="eggNOG" id="COG0457">
    <property type="taxonomic scope" value="Bacteria"/>
</dbReference>
<sequence>MVTGASGAPGGAPASLSLNHGKPLVESGLSARPLKGGCAGGPFRVRANEGEMWDVGFSDVRTPGRVGPGWSREGDMNRTLLSLLGAAMLSGAATAAEKTPPARFPDAAELQRLTARFAPVELRVDLKALPESERRALARIVQASKLMDTLFLRQRWAGNEPLLLDLVQDTTPLGRARLQAFLLDKGPWNSLDEARPFIPGVPAKPASANFYPAGATQAEVEAWVKSLPEAQQKEATGFYTTIRRGTDGRFITVPYSVEYQGELALAAALLREAAALTQQPTLKAFLTSRADAFLSNDYYASEVAWMELDASIEPTIGPYEVYEDEWFNYKAAFEAFVGLRDDAETQKLAKFSGQLQGLENNLPIDPKLRNPKLGALAPIRVINSLFSSGDGNRGVQTAAFNLPNDERVSEKMGSKRVMLKNVQEAKFERVLLPIAKVALTPADQKDVSFDAFFTHILMHELMHGLGPSNITVGGKATTVRKELQSASSAIEEAKADISGLWALQRLVDTGVIDKSLERTMYTTFLASAFRSIRFGVDEAHGKGIAVQLNYFLDTGAVKVNADGTFSVVPAKMKKAVISLTKQLMEIQGRGDRKAAEALLAKLGVVRPPVQRVLERLKDVPVDIEPRYVTAEELVRDVKK</sequence>
<dbReference type="STRING" id="246197.MXAN_6050"/>
<name>Q1CZI8_MYXXD</name>
<dbReference type="Pfam" id="PF03571">
    <property type="entry name" value="Peptidase_M49"/>
    <property type="match status" value="1"/>
</dbReference>